<dbReference type="PANTHER" id="PTHR23044">
    <property type="entry name" value="3'-5' EXONUCLEASE ERI1-RELATED"/>
    <property type="match status" value="1"/>
</dbReference>
<feature type="domain" description="Exonuclease" evidence="4">
    <location>
        <begin position="2"/>
        <end position="178"/>
    </location>
</feature>
<dbReference type="EMBL" id="PDBW01000001">
    <property type="protein sequence ID" value="PFH02997.1"/>
    <property type="molecule type" value="Genomic_DNA"/>
</dbReference>
<comment type="caution">
    <text evidence="5">The sequence shown here is derived from an EMBL/GenBank/DDBJ whole genome shotgun (WGS) entry which is preliminary data.</text>
</comment>
<dbReference type="GO" id="GO:0003676">
    <property type="term" value="F:nucleic acid binding"/>
    <property type="evidence" value="ECO:0007669"/>
    <property type="project" value="InterPro"/>
</dbReference>
<evidence type="ECO:0000259" key="4">
    <source>
        <dbReference type="SMART" id="SM00479"/>
    </source>
</evidence>
<dbReference type="InterPro" id="IPR036397">
    <property type="entry name" value="RNaseH_sf"/>
</dbReference>
<dbReference type="InterPro" id="IPR047201">
    <property type="entry name" value="ERI-1_3'hExo-like"/>
</dbReference>
<dbReference type="InterPro" id="IPR013520">
    <property type="entry name" value="Ribonucl_H"/>
</dbReference>
<evidence type="ECO:0000313" key="6">
    <source>
        <dbReference type="Proteomes" id="UP000223596"/>
    </source>
</evidence>
<dbReference type="Pfam" id="PF00929">
    <property type="entry name" value="RNase_T"/>
    <property type="match status" value="1"/>
</dbReference>
<gene>
    <name evidence="5" type="ORF">M972_111793</name>
</gene>
<dbReference type="SMART" id="SM00479">
    <property type="entry name" value="EXOIII"/>
    <property type="match status" value="1"/>
</dbReference>
<reference evidence="5 6" key="1">
    <citation type="submission" date="2017-09" db="EMBL/GenBank/DDBJ databases">
        <title>Evaluation of Pacific Biosciences Sequencing Technology to Finishing C. thermocellum Genome Sequences.</title>
        <authorList>
            <person name="Brown S."/>
        </authorList>
    </citation>
    <scope>NUCLEOTIDE SEQUENCE [LARGE SCALE GENOMIC DNA]</scope>
    <source>
        <strain evidence="5 6">AD2</strain>
    </source>
</reference>
<dbReference type="AlphaFoldDB" id="A0AB36TGH4"/>
<keyword evidence="3 5" id="KW-0269">Exonuclease</keyword>
<dbReference type="InterPro" id="IPR012337">
    <property type="entry name" value="RNaseH-like_sf"/>
</dbReference>
<dbReference type="InterPro" id="IPR051274">
    <property type="entry name" value="3-5_Exoribonuclease"/>
</dbReference>
<dbReference type="CDD" id="cd06133">
    <property type="entry name" value="ERI-1_3'hExo_like"/>
    <property type="match status" value="1"/>
</dbReference>
<proteinExistence type="predicted"/>
<name>A0AB36TGH4_ACETH</name>
<keyword evidence="2" id="KW-0378">Hydrolase</keyword>
<organism evidence="5 6">
    <name type="scientific">Acetivibrio thermocellus AD2</name>
    <dbReference type="NCBI Taxonomy" id="1138384"/>
    <lineage>
        <taxon>Bacteria</taxon>
        <taxon>Bacillati</taxon>
        <taxon>Bacillota</taxon>
        <taxon>Clostridia</taxon>
        <taxon>Eubacteriales</taxon>
        <taxon>Oscillospiraceae</taxon>
        <taxon>Acetivibrio</taxon>
    </lineage>
</organism>
<dbReference type="PANTHER" id="PTHR23044:SF61">
    <property type="entry name" value="3'-5' EXORIBONUCLEASE 1-RELATED"/>
    <property type="match status" value="1"/>
</dbReference>
<accession>A0AB36TGH4</accession>
<dbReference type="GO" id="GO:0000175">
    <property type="term" value="F:3'-5'-RNA exonuclease activity"/>
    <property type="evidence" value="ECO:0007669"/>
    <property type="project" value="InterPro"/>
</dbReference>
<evidence type="ECO:0000313" key="5">
    <source>
        <dbReference type="EMBL" id="PFH02997.1"/>
    </source>
</evidence>
<keyword evidence="1" id="KW-0540">Nuclease</keyword>
<protein>
    <submittedName>
        <fullName evidence="5">Inhibitor of KinA sporulation pathway (Predicted exonuclease)</fullName>
    </submittedName>
</protein>
<dbReference type="Proteomes" id="UP000223596">
    <property type="component" value="Unassembled WGS sequence"/>
</dbReference>
<evidence type="ECO:0000256" key="3">
    <source>
        <dbReference type="ARBA" id="ARBA00022839"/>
    </source>
</evidence>
<sequence>MNYIVYDLELNSKPFKSSIPNEIIEIGAIKLNENLQEIGMFSSFIKPKYFKKLFSVVKQKTKITQEQINSADSFRNVIKQFIRWIGDDYLLISWGHDDVLNLILNCKFNRIKIDWLKRNIDIQKQFSAIYHLPSGQRYSLENALALIGVEIDENLHRALTDAQYTAKIFKSIFDKLDLEVYNTVHIKDKYKRNIKKLIKTKPKLKQSKLVIEKSK</sequence>
<evidence type="ECO:0000256" key="2">
    <source>
        <dbReference type="ARBA" id="ARBA00022801"/>
    </source>
</evidence>
<dbReference type="GeneID" id="35805630"/>
<dbReference type="RefSeq" id="WP_003518004.1">
    <property type="nucleotide sequence ID" value="NZ_CP013828.1"/>
</dbReference>
<dbReference type="Gene3D" id="3.30.420.10">
    <property type="entry name" value="Ribonuclease H-like superfamily/Ribonuclease H"/>
    <property type="match status" value="1"/>
</dbReference>
<evidence type="ECO:0000256" key="1">
    <source>
        <dbReference type="ARBA" id="ARBA00022722"/>
    </source>
</evidence>
<dbReference type="SUPFAM" id="SSF53098">
    <property type="entry name" value="Ribonuclease H-like"/>
    <property type="match status" value="1"/>
</dbReference>